<sequence length="108" mass="12503">MTTNFGTWNGIKMNVSARNRTKVNMPWALTEFLWRRKHHGDLWKGLLKCLSEVSYSNVSTNPAYYTEDYPSPEDDNEEGEDLEDNVEVEDSDGEDEESDDESDDDYVL</sequence>
<name>A0ABP9Y7A4_9FUNG</name>
<dbReference type="EMBL" id="BAABUJ010000023">
    <property type="protein sequence ID" value="GAA5802600.1"/>
    <property type="molecule type" value="Genomic_DNA"/>
</dbReference>
<reference evidence="2 3" key="1">
    <citation type="submission" date="2024-04" db="EMBL/GenBank/DDBJ databases">
        <title>genome sequences of Mucor flavus KT1a and Helicostylum pulchrum KT1b strains isolation_sourced from the surface of a dry-aged beef.</title>
        <authorList>
            <person name="Toyotome T."/>
            <person name="Hosono M."/>
            <person name="Torimaru M."/>
            <person name="Fukuda K."/>
            <person name="Mikami N."/>
        </authorList>
    </citation>
    <scope>NUCLEOTIDE SEQUENCE [LARGE SCALE GENOMIC DNA]</scope>
    <source>
        <strain evidence="2 3">KT1b</strain>
    </source>
</reference>
<protein>
    <submittedName>
        <fullName evidence="2">Uncharacterized protein</fullName>
    </submittedName>
</protein>
<evidence type="ECO:0000313" key="3">
    <source>
        <dbReference type="Proteomes" id="UP001476247"/>
    </source>
</evidence>
<organism evidence="2 3">
    <name type="scientific">Helicostylum pulchrum</name>
    <dbReference type="NCBI Taxonomy" id="562976"/>
    <lineage>
        <taxon>Eukaryota</taxon>
        <taxon>Fungi</taxon>
        <taxon>Fungi incertae sedis</taxon>
        <taxon>Mucoromycota</taxon>
        <taxon>Mucoromycotina</taxon>
        <taxon>Mucoromycetes</taxon>
        <taxon>Mucorales</taxon>
        <taxon>Mucorineae</taxon>
        <taxon>Mucoraceae</taxon>
        <taxon>Helicostylum</taxon>
    </lineage>
</organism>
<evidence type="ECO:0000313" key="2">
    <source>
        <dbReference type="EMBL" id="GAA5802600.1"/>
    </source>
</evidence>
<keyword evidence="3" id="KW-1185">Reference proteome</keyword>
<dbReference type="Proteomes" id="UP001476247">
    <property type="component" value="Unassembled WGS sequence"/>
</dbReference>
<feature type="compositionally biased region" description="Acidic residues" evidence="1">
    <location>
        <begin position="70"/>
        <end position="108"/>
    </location>
</feature>
<proteinExistence type="predicted"/>
<feature type="region of interest" description="Disordered" evidence="1">
    <location>
        <begin position="60"/>
        <end position="108"/>
    </location>
</feature>
<gene>
    <name evidence="2" type="ORF">HPULCUR_008071</name>
</gene>
<comment type="caution">
    <text evidence="2">The sequence shown here is derived from an EMBL/GenBank/DDBJ whole genome shotgun (WGS) entry which is preliminary data.</text>
</comment>
<accession>A0ABP9Y7A4</accession>
<evidence type="ECO:0000256" key="1">
    <source>
        <dbReference type="SAM" id="MobiDB-lite"/>
    </source>
</evidence>